<proteinExistence type="predicted"/>
<dbReference type="STRING" id="867904.Metho_1837"/>
<evidence type="ECO:0000313" key="3">
    <source>
        <dbReference type="Proteomes" id="UP000010866"/>
    </source>
</evidence>
<dbReference type="PANTHER" id="PTHR30087">
    <property type="entry name" value="INNER MEMBRANE PROTEIN"/>
    <property type="match status" value="1"/>
</dbReference>
<dbReference type="KEGG" id="mhz:Metho_1837"/>
<dbReference type="OrthoDB" id="2675at2157"/>
<dbReference type="Proteomes" id="UP000010866">
    <property type="component" value="Chromosome"/>
</dbReference>
<dbReference type="PANTHER" id="PTHR30087:SF0">
    <property type="entry name" value="INNER MEMBRANE PROTEIN"/>
    <property type="match status" value="1"/>
</dbReference>
<dbReference type="InterPro" id="IPR007553">
    <property type="entry name" value="2-thiour_desulf"/>
</dbReference>
<organism evidence="2 3">
    <name type="scientific">Methanomethylovorans hollandica (strain DSM 15978 / NBRC 107637 / DMS1)</name>
    <dbReference type="NCBI Taxonomy" id="867904"/>
    <lineage>
        <taxon>Archaea</taxon>
        <taxon>Methanobacteriati</taxon>
        <taxon>Methanobacteriota</taxon>
        <taxon>Stenosarchaea group</taxon>
        <taxon>Methanomicrobia</taxon>
        <taxon>Methanosarcinales</taxon>
        <taxon>Methanosarcinaceae</taxon>
        <taxon>Methanomethylovorans</taxon>
    </lineage>
</organism>
<accession>L0KX45</accession>
<dbReference type="RefSeq" id="WP_015325182.1">
    <property type="nucleotide sequence ID" value="NC_019977.1"/>
</dbReference>
<evidence type="ECO:0000259" key="1">
    <source>
        <dbReference type="Pfam" id="PF08349"/>
    </source>
</evidence>
<reference evidence="3" key="1">
    <citation type="submission" date="2012-02" db="EMBL/GenBank/DDBJ databases">
        <title>Complete sequence of chromosome of Methanomethylovorans hollandica DSM 15978.</title>
        <authorList>
            <person name="Lucas S."/>
            <person name="Copeland A."/>
            <person name="Lapidus A."/>
            <person name="Glavina del Rio T."/>
            <person name="Dalin E."/>
            <person name="Tice H."/>
            <person name="Bruce D."/>
            <person name="Goodwin L."/>
            <person name="Pitluck S."/>
            <person name="Peters L."/>
            <person name="Mikhailova N."/>
            <person name="Held B."/>
            <person name="Kyrpides N."/>
            <person name="Mavromatis K."/>
            <person name="Ivanova N."/>
            <person name="Brettin T."/>
            <person name="Detter J.C."/>
            <person name="Han C."/>
            <person name="Larimer F."/>
            <person name="Land M."/>
            <person name="Hauser L."/>
            <person name="Markowitz V."/>
            <person name="Cheng J.-F."/>
            <person name="Hugenholtz P."/>
            <person name="Woyke T."/>
            <person name="Wu D."/>
            <person name="Spring S."/>
            <person name="Schroeder M."/>
            <person name="Brambilla E."/>
            <person name="Klenk H.-P."/>
            <person name="Eisen J.A."/>
        </authorList>
    </citation>
    <scope>NUCLEOTIDE SEQUENCE [LARGE SCALE GENOMIC DNA]</scope>
    <source>
        <strain evidence="3">DSM 15978 / NBRC 107637 / DMS1</strain>
    </source>
</reference>
<dbReference type="HOGENOM" id="CLU_076318_0_1_2"/>
<name>L0KX45_METHD</name>
<dbReference type="GeneID" id="14406350"/>
<dbReference type="Pfam" id="PF08349">
    <property type="entry name" value="DUF1722"/>
    <property type="match status" value="1"/>
</dbReference>
<protein>
    <recommendedName>
        <fullName evidence="1">DUF1722 domain-containing protein</fullName>
    </recommendedName>
</protein>
<feature type="domain" description="DUF1722" evidence="1">
    <location>
        <begin position="201"/>
        <end position="317"/>
    </location>
</feature>
<dbReference type="AlphaFoldDB" id="L0KX45"/>
<dbReference type="EMBL" id="CP003362">
    <property type="protein sequence ID" value="AGB50017.1"/>
    <property type="molecule type" value="Genomic_DNA"/>
</dbReference>
<gene>
    <name evidence="2" type="ordered locus">Metho_1837</name>
</gene>
<keyword evidence="3" id="KW-1185">Reference proteome</keyword>
<sequence>MASPPHLRGGIDIRTFPYPVVVISKCLGFEHCRYDGQMVYCDIIDKILPLTEVITVCPECEIELGIPRDPIRLVDGRTMKLIQPSTGRDITEKMQFFVKDFLDHLPEVDGFILKSKSPSCGSRTAKVFASPDTQEPLHRHGSGFLAKEATDRFPNLPSIDETALMDPETREQFLTRLFMQADLRMHHSSIQELMDFQARNKLLLMAYDQCKVKTLGRILADHKNRTFDENMAVYVNTLQEMIKEKPSRANTTNAFMHAFGYFSKDLGSDKKQYLLNCMEAYRKGDLNIQELRKAIRPWILEFRVDYLADQTLFYPYPENLDHLDPE</sequence>
<evidence type="ECO:0000313" key="2">
    <source>
        <dbReference type="EMBL" id="AGB50017.1"/>
    </source>
</evidence>
<dbReference type="Pfam" id="PF04463">
    <property type="entry name" value="2-thiour_desulf"/>
    <property type="match status" value="1"/>
</dbReference>
<dbReference type="InterPro" id="IPR013560">
    <property type="entry name" value="DUF1722"/>
</dbReference>